<keyword evidence="3" id="KW-1185">Reference proteome</keyword>
<dbReference type="RefSeq" id="WP_095218484.1">
    <property type="nucleotide sequence ID" value="NZ_NPBJ01000013.1"/>
</dbReference>
<name>A0ABX4H0B1_9BACI</name>
<organism evidence="2 3">
    <name type="scientific">Terribacillus saccharophilus</name>
    <dbReference type="NCBI Taxonomy" id="361277"/>
    <lineage>
        <taxon>Bacteria</taxon>
        <taxon>Bacillati</taxon>
        <taxon>Bacillota</taxon>
        <taxon>Bacilli</taxon>
        <taxon>Bacillales</taxon>
        <taxon>Bacillaceae</taxon>
        <taxon>Terribacillus</taxon>
    </lineage>
</organism>
<dbReference type="Gene3D" id="1.10.260.40">
    <property type="entry name" value="lambda repressor-like DNA-binding domains"/>
    <property type="match status" value="1"/>
</dbReference>
<sequence>MSRIKSNLNETLEELGATRNKVAVKAGIRPATLADMVNDRSKALNYQTATAILDALNEIADEQGSTKVYGITDIIEYVHD</sequence>
<feature type="domain" description="HTH cro/C1-type" evidence="1">
    <location>
        <begin position="7"/>
        <end position="57"/>
    </location>
</feature>
<reference evidence="2 3" key="1">
    <citation type="submission" date="2017-07" db="EMBL/GenBank/DDBJ databases">
        <title>Isolation and whole genome analysis of endospore-forming bacteria from heroin.</title>
        <authorList>
            <person name="Kalinowski J."/>
            <person name="Ahrens B."/>
            <person name="Al-Dilaimi A."/>
            <person name="Winkler A."/>
            <person name="Wibberg D."/>
            <person name="Schleenbecker U."/>
            <person name="Ruckert C."/>
            <person name="Wolfel R."/>
            <person name="Grass G."/>
        </authorList>
    </citation>
    <scope>NUCLEOTIDE SEQUENCE [LARGE SCALE GENOMIC DNA]</scope>
    <source>
        <strain evidence="2 3">7517-1</strain>
    </source>
</reference>
<dbReference type="EMBL" id="NPBJ01000013">
    <property type="protein sequence ID" value="PAE00571.1"/>
    <property type="molecule type" value="Genomic_DNA"/>
</dbReference>
<dbReference type="InterPro" id="IPR001387">
    <property type="entry name" value="Cro/C1-type_HTH"/>
</dbReference>
<gene>
    <name evidence="2" type="ORF">CHH48_07325</name>
</gene>
<accession>A0ABX4H0B1</accession>
<protein>
    <recommendedName>
        <fullName evidence="1">HTH cro/C1-type domain-containing protein</fullName>
    </recommendedName>
</protein>
<dbReference type="SUPFAM" id="SSF47413">
    <property type="entry name" value="lambda repressor-like DNA-binding domains"/>
    <property type="match status" value="1"/>
</dbReference>
<dbReference type="InterPro" id="IPR010982">
    <property type="entry name" value="Lambda_DNA-bd_dom_sf"/>
</dbReference>
<dbReference type="Proteomes" id="UP000216852">
    <property type="component" value="Unassembled WGS sequence"/>
</dbReference>
<comment type="caution">
    <text evidence="2">The sequence shown here is derived from an EMBL/GenBank/DDBJ whole genome shotgun (WGS) entry which is preliminary data.</text>
</comment>
<evidence type="ECO:0000313" key="2">
    <source>
        <dbReference type="EMBL" id="PAE00571.1"/>
    </source>
</evidence>
<evidence type="ECO:0000313" key="3">
    <source>
        <dbReference type="Proteomes" id="UP000216852"/>
    </source>
</evidence>
<proteinExistence type="predicted"/>
<dbReference type="Pfam" id="PF13443">
    <property type="entry name" value="HTH_26"/>
    <property type="match status" value="1"/>
</dbReference>
<evidence type="ECO:0000259" key="1">
    <source>
        <dbReference type="Pfam" id="PF13443"/>
    </source>
</evidence>